<sequence>MPSDARHHSVVLLEAESFAVRTERQFRLPLDVSADRRSPKRGLVDLLAFARQVQAIVYQERQLVEEIARRFSRRPKFITLALRLNYLAPDILSAIVDGRLPSDPTRRKLLNSSIPMDCALQRALFGFATTRSATERRTFLTVRS</sequence>
<name>A0ABU9XWN9_9SPHN</name>
<keyword evidence="2" id="KW-1185">Reference proteome</keyword>
<dbReference type="RefSeq" id="WP_345866223.1">
    <property type="nucleotide sequence ID" value="NZ_JBDIMF010000008.1"/>
</dbReference>
<gene>
    <name evidence="1" type="ORF">ABC969_16310</name>
</gene>
<accession>A0ABU9XWN9</accession>
<organism evidence="1 2">
    <name type="scientific">Sphingomonas qilianensis</name>
    <dbReference type="NCBI Taxonomy" id="1736690"/>
    <lineage>
        <taxon>Bacteria</taxon>
        <taxon>Pseudomonadati</taxon>
        <taxon>Pseudomonadota</taxon>
        <taxon>Alphaproteobacteria</taxon>
        <taxon>Sphingomonadales</taxon>
        <taxon>Sphingomonadaceae</taxon>
        <taxon>Sphingomonas</taxon>
    </lineage>
</organism>
<proteinExistence type="predicted"/>
<dbReference type="Proteomes" id="UP001404104">
    <property type="component" value="Unassembled WGS sequence"/>
</dbReference>
<dbReference type="EMBL" id="JBDIMF010000008">
    <property type="protein sequence ID" value="MEN2787978.1"/>
    <property type="molecule type" value="Genomic_DNA"/>
</dbReference>
<evidence type="ECO:0000313" key="2">
    <source>
        <dbReference type="Proteomes" id="UP001404104"/>
    </source>
</evidence>
<protein>
    <submittedName>
        <fullName evidence="1">Uncharacterized protein</fullName>
    </submittedName>
</protein>
<comment type="caution">
    <text evidence="1">The sequence shown here is derived from an EMBL/GenBank/DDBJ whole genome shotgun (WGS) entry which is preliminary data.</text>
</comment>
<evidence type="ECO:0000313" key="1">
    <source>
        <dbReference type="EMBL" id="MEN2787978.1"/>
    </source>
</evidence>
<reference evidence="1 2" key="1">
    <citation type="submission" date="2024-05" db="EMBL/GenBank/DDBJ databases">
        <authorList>
            <person name="Liu Q."/>
            <person name="Xin Y.-H."/>
        </authorList>
    </citation>
    <scope>NUCLEOTIDE SEQUENCE [LARGE SCALE GENOMIC DNA]</scope>
    <source>
        <strain evidence="1 2">CGMCC 1.15349</strain>
    </source>
</reference>
<dbReference type="SUPFAM" id="SSF109709">
    <property type="entry name" value="KorB DNA-binding domain-like"/>
    <property type="match status" value="1"/>
</dbReference>